<dbReference type="InterPro" id="IPR051909">
    <property type="entry name" value="MFP_Cation_Efflux"/>
</dbReference>
<dbReference type="EMBL" id="JADJEV010000003">
    <property type="protein sequence ID" value="MBK6973302.1"/>
    <property type="molecule type" value="Genomic_DNA"/>
</dbReference>
<dbReference type="Gene3D" id="2.40.420.20">
    <property type="match status" value="1"/>
</dbReference>
<proteinExistence type="predicted"/>
<organism evidence="6 7">
    <name type="scientific">Candidatus Methylophosphatis roskildensis</name>
    <dbReference type="NCBI Taxonomy" id="2899263"/>
    <lineage>
        <taxon>Bacteria</taxon>
        <taxon>Pseudomonadati</taxon>
        <taxon>Pseudomonadota</taxon>
        <taxon>Betaproteobacteria</taxon>
        <taxon>Nitrosomonadales</taxon>
        <taxon>Sterolibacteriaceae</taxon>
        <taxon>Candidatus Methylophosphatis</taxon>
    </lineage>
</organism>
<feature type="region of interest" description="Disordered" evidence="3">
    <location>
        <begin position="20"/>
        <end position="42"/>
    </location>
</feature>
<evidence type="ECO:0000256" key="3">
    <source>
        <dbReference type="SAM" id="MobiDB-lite"/>
    </source>
</evidence>
<keyword evidence="4" id="KW-0732">Signal</keyword>
<dbReference type="SUPFAM" id="SSF111369">
    <property type="entry name" value="HlyD-like secretion proteins"/>
    <property type="match status" value="1"/>
</dbReference>
<name>A0A9D7E3X8_9PROT</name>
<keyword evidence="1" id="KW-0813">Transport</keyword>
<dbReference type="GO" id="GO:0030313">
    <property type="term" value="C:cell envelope"/>
    <property type="evidence" value="ECO:0007669"/>
    <property type="project" value="TreeGrafter"/>
</dbReference>
<accession>A0A9D7E3X8</accession>
<dbReference type="GO" id="GO:0015679">
    <property type="term" value="P:plasma membrane copper ion transport"/>
    <property type="evidence" value="ECO:0007669"/>
    <property type="project" value="TreeGrafter"/>
</dbReference>
<dbReference type="Pfam" id="PF25967">
    <property type="entry name" value="RND-MFP_C"/>
    <property type="match status" value="1"/>
</dbReference>
<comment type="caution">
    <text evidence="6">The sequence shown here is derived from an EMBL/GenBank/DDBJ whole genome shotgun (WGS) entry which is preliminary data.</text>
</comment>
<dbReference type="AlphaFoldDB" id="A0A9D7E3X8"/>
<gene>
    <name evidence="6" type="ORF">IPH26_10295</name>
</gene>
<feature type="compositionally biased region" description="Basic and acidic residues" evidence="3">
    <location>
        <begin position="24"/>
        <end position="35"/>
    </location>
</feature>
<dbReference type="GO" id="GO:0060003">
    <property type="term" value="P:copper ion export"/>
    <property type="evidence" value="ECO:0007669"/>
    <property type="project" value="TreeGrafter"/>
</dbReference>
<sequence>MKRMHLASIVTLALLGSTGPAAAHSDEDHSTDAKKPPSAGAVIVDGPQRLADGSLFLPKPVQRRLGIRTIQVRSGELAATVELNGTVIADPETSGRVQAAFSGSVLPGPKGMPVAGRKVAKGEVLAYLRPVASAIERGNQKAQLAELEAQLAIADGRVRRFEQLEGAVPQKEIEAARIERAALDRRRAFVSASIDSAEPLRAPAAGVISASHHLLAGQIVDARETLFEIVDPARLAVEALAYDAGIGATLTSASGLAGETALELIFVGGGRQLREQALPLLFRIAAHDAAVAVGQPVKVIVRTRRGIKGETVPRQALTKVGAGETAVWVHVAPERFVARRVRTQSLDASNVAVVDGLHDGDRVVTEGASLLSQVR</sequence>
<dbReference type="PANTHER" id="PTHR30097:SF4">
    <property type="entry name" value="SLR6042 PROTEIN"/>
    <property type="match status" value="1"/>
</dbReference>
<keyword evidence="2" id="KW-0175">Coiled coil</keyword>
<dbReference type="Proteomes" id="UP000807785">
    <property type="component" value="Unassembled WGS sequence"/>
</dbReference>
<evidence type="ECO:0000256" key="2">
    <source>
        <dbReference type="SAM" id="Coils"/>
    </source>
</evidence>
<evidence type="ECO:0000313" key="6">
    <source>
        <dbReference type="EMBL" id="MBK6973302.1"/>
    </source>
</evidence>
<evidence type="ECO:0000256" key="1">
    <source>
        <dbReference type="ARBA" id="ARBA00022448"/>
    </source>
</evidence>
<reference evidence="6" key="1">
    <citation type="submission" date="2020-10" db="EMBL/GenBank/DDBJ databases">
        <title>Connecting structure to function with the recovery of over 1000 high-quality activated sludge metagenome-assembled genomes encoding full-length rRNA genes using long-read sequencing.</title>
        <authorList>
            <person name="Singleton C.M."/>
            <person name="Petriglieri F."/>
            <person name="Kristensen J.M."/>
            <person name="Kirkegaard R.H."/>
            <person name="Michaelsen T.Y."/>
            <person name="Andersen M.H."/>
            <person name="Karst S.M."/>
            <person name="Dueholm M.S."/>
            <person name="Nielsen P.H."/>
            <person name="Albertsen M."/>
        </authorList>
    </citation>
    <scope>NUCLEOTIDE SEQUENCE</scope>
    <source>
        <strain evidence="6">Bjer_18-Q3-R1-45_BAT3C.347</strain>
    </source>
</reference>
<dbReference type="Gene3D" id="1.10.287.470">
    <property type="entry name" value="Helix hairpin bin"/>
    <property type="match status" value="1"/>
</dbReference>
<evidence type="ECO:0000256" key="4">
    <source>
        <dbReference type="SAM" id="SignalP"/>
    </source>
</evidence>
<dbReference type="PANTHER" id="PTHR30097">
    <property type="entry name" value="CATION EFFLUX SYSTEM PROTEIN CUSB"/>
    <property type="match status" value="1"/>
</dbReference>
<evidence type="ECO:0000259" key="5">
    <source>
        <dbReference type="Pfam" id="PF25967"/>
    </source>
</evidence>
<protein>
    <submittedName>
        <fullName evidence="6">HlyD family efflux transporter periplasmic adaptor subunit</fullName>
    </submittedName>
</protein>
<dbReference type="InterPro" id="IPR058627">
    <property type="entry name" value="MdtA-like_C"/>
</dbReference>
<feature type="chain" id="PRO_5038417106" evidence="4">
    <location>
        <begin position="24"/>
        <end position="375"/>
    </location>
</feature>
<evidence type="ECO:0000313" key="7">
    <source>
        <dbReference type="Proteomes" id="UP000807785"/>
    </source>
</evidence>
<feature type="signal peptide" evidence="4">
    <location>
        <begin position="1"/>
        <end position="23"/>
    </location>
</feature>
<dbReference type="Gene3D" id="2.40.50.100">
    <property type="match status" value="1"/>
</dbReference>
<feature type="coiled-coil region" evidence="2">
    <location>
        <begin position="137"/>
        <end position="164"/>
    </location>
</feature>
<feature type="domain" description="Multidrug resistance protein MdtA-like C-terminal permuted SH3" evidence="5">
    <location>
        <begin position="311"/>
        <end position="368"/>
    </location>
</feature>